<dbReference type="eggNOG" id="ENOG502ZQK8">
    <property type="taxonomic scope" value="Bacteria"/>
</dbReference>
<evidence type="ECO:0000313" key="2">
    <source>
        <dbReference type="EMBL" id="CCA59402.1"/>
    </source>
</evidence>
<dbReference type="KEGG" id="sve:SVEN_6116"/>
<gene>
    <name evidence="2" type="ordered locus">SVEN_6116</name>
</gene>
<name>F2RCF1_STRVP</name>
<keyword evidence="3" id="KW-1185">Reference proteome</keyword>
<keyword evidence="1" id="KW-0812">Transmembrane</keyword>
<keyword evidence="1" id="KW-0472">Membrane</keyword>
<dbReference type="Proteomes" id="UP000006854">
    <property type="component" value="Chromosome"/>
</dbReference>
<reference evidence="2 3" key="1">
    <citation type="journal article" date="2011" name="BMC Genomics">
        <title>Genome-wide analysis of the role of GlnR in Streptomyces venezuelae provides new insights into global nitrogen regulation in actinomycetes.</title>
        <authorList>
            <person name="Pullan S.T."/>
            <person name="Bibb M.J."/>
            <person name="Merrick M."/>
        </authorList>
    </citation>
    <scope>NUCLEOTIDE SEQUENCE [LARGE SCALE GENOMIC DNA]</scope>
    <source>
        <strain evidence="3">ATCC 10712 / CBS 650.69 / DSM 40230 / JCM 4526 / NBRC 13096 / PD 04745</strain>
    </source>
</reference>
<dbReference type="RefSeq" id="WP_015037297.1">
    <property type="nucleotide sequence ID" value="NC_018750.1"/>
</dbReference>
<dbReference type="AlphaFoldDB" id="F2RCF1"/>
<evidence type="ECO:0000313" key="3">
    <source>
        <dbReference type="Proteomes" id="UP000006854"/>
    </source>
</evidence>
<dbReference type="STRING" id="953739.SVEN_6116"/>
<keyword evidence="1" id="KW-1133">Transmembrane helix</keyword>
<dbReference type="EMBL" id="FR845719">
    <property type="protein sequence ID" value="CCA59402.1"/>
    <property type="molecule type" value="Genomic_DNA"/>
</dbReference>
<proteinExistence type="predicted"/>
<sequence>MKKFLEVTGFLLALFGVAGVVRDLTDGWFGLFGVTGFLTDNVWFLEGRELFTNIVIAVLGLVLMILSDRVAKKS</sequence>
<evidence type="ECO:0000256" key="1">
    <source>
        <dbReference type="SAM" id="Phobius"/>
    </source>
</evidence>
<dbReference type="OrthoDB" id="4319383at2"/>
<protein>
    <submittedName>
        <fullName evidence="2">Uncharacterized protein</fullName>
    </submittedName>
</protein>
<accession>F2RCF1</accession>
<dbReference type="PATRIC" id="fig|953739.5.peg.1325"/>
<dbReference type="HOGENOM" id="CLU_201279_1_0_11"/>
<organism evidence="2 3">
    <name type="scientific">Streptomyces venezuelae (strain ATCC 10712 / CBS 650.69 / DSM 40230 / JCM 4526 / NBRC 13096 / PD 04745)</name>
    <dbReference type="NCBI Taxonomy" id="953739"/>
    <lineage>
        <taxon>Bacteria</taxon>
        <taxon>Bacillati</taxon>
        <taxon>Actinomycetota</taxon>
        <taxon>Actinomycetes</taxon>
        <taxon>Kitasatosporales</taxon>
        <taxon>Streptomycetaceae</taxon>
        <taxon>Streptomyces</taxon>
    </lineage>
</organism>
<dbReference type="GeneID" id="51866653"/>
<feature type="transmembrane region" description="Helical" evidence="1">
    <location>
        <begin position="50"/>
        <end position="67"/>
    </location>
</feature>